<keyword evidence="2" id="KW-0812">Transmembrane</keyword>
<evidence type="ECO:0000313" key="3">
    <source>
        <dbReference type="EMBL" id="GLW55501.1"/>
    </source>
</evidence>
<dbReference type="EMBL" id="BSRX01000019">
    <property type="protein sequence ID" value="GLW55501.1"/>
    <property type="molecule type" value="Genomic_DNA"/>
</dbReference>
<dbReference type="AlphaFoldDB" id="A0A9W6PIK3"/>
<dbReference type="Proteomes" id="UP001165143">
    <property type="component" value="Unassembled WGS sequence"/>
</dbReference>
<feature type="transmembrane region" description="Helical" evidence="2">
    <location>
        <begin position="16"/>
        <end position="36"/>
    </location>
</feature>
<feature type="region of interest" description="Disordered" evidence="1">
    <location>
        <begin position="40"/>
        <end position="83"/>
    </location>
</feature>
<feature type="compositionally biased region" description="Pro residues" evidence="1">
    <location>
        <begin position="73"/>
        <end position="83"/>
    </location>
</feature>
<keyword evidence="2" id="KW-0472">Membrane</keyword>
<dbReference type="Pfam" id="PF20087">
    <property type="entry name" value="DUF6479"/>
    <property type="match status" value="1"/>
</dbReference>
<keyword evidence="2" id="KW-1133">Transmembrane helix</keyword>
<dbReference type="InterPro" id="IPR045513">
    <property type="entry name" value="DUF6479"/>
</dbReference>
<gene>
    <name evidence="3" type="ORF">Kpho01_35120</name>
</gene>
<name>A0A9W6PIK3_9ACTN</name>
<evidence type="ECO:0000256" key="2">
    <source>
        <dbReference type="SAM" id="Phobius"/>
    </source>
</evidence>
<reference evidence="3" key="1">
    <citation type="submission" date="2023-02" db="EMBL/GenBank/DDBJ databases">
        <title>Kitasatospora phosalacinea NBRC 14362.</title>
        <authorList>
            <person name="Ichikawa N."/>
            <person name="Sato H."/>
            <person name="Tonouchi N."/>
        </authorList>
    </citation>
    <scope>NUCLEOTIDE SEQUENCE</scope>
    <source>
        <strain evidence="3">NBRC 14362</strain>
    </source>
</reference>
<accession>A0A9W6PIK3</accession>
<sequence>MTVDVVLAAESSGPSLLVMVIPALIIVAALIGAFVWGSRRRARRRPPAGPGPAAPRSDSWSTPEGDGPDRPEPTVPPRGPDGH</sequence>
<protein>
    <submittedName>
        <fullName evidence="3">Uncharacterized protein</fullName>
    </submittedName>
</protein>
<dbReference type="RefSeq" id="WP_051777571.1">
    <property type="nucleotide sequence ID" value="NZ_BSRX01000019.1"/>
</dbReference>
<organism evidence="3 4">
    <name type="scientific">Kitasatospora phosalacinea</name>
    <dbReference type="NCBI Taxonomy" id="2065"/>
    <lineage>
        <taxon>Bacteria</taxon>
        <taxon>Bacillati</taxon>
        <taxon>Actinomycetota</taxon>
        <taxon>Actinomycetes</taxon>
        <taxon>Kitasatosporales</taxon>
        <taxon>Streptomycetaceae</taxon>
        <taxon>Kitasatospora</taxon>
    </lineage>
</organism>
<comment type="caution">
    <text evidence="3">The sequence shown here is derived from an EMBL/GenBank/DDBJ whole genome shotgun (WGS) entry which is preliminary data.</text>
</comment>
<proteinExistence type="predicted"/>
<evidence type="ECO:0000256" key="1">
    <source>
        <dbReference type="SAM" id="MobiDB-lite"/>
    </source>
</evidence>
<evidence type="ECO:0000313" key="4">
    <source>
        <dbReference type="Proteomes" id="UP001165143"/>
    </source>
</evidence>